<dbReference type="NCBIfam" id="TIGR00702">
    <property type="entry name" value="YcaO-type kinase domain"/>
    <property type="match status" value="1"/>
</dbReference>
<name>A0A1I4ZMQ6_9GAMM</name>
<proteinExistence type="predicted"/>
<dbReference type="EMBL" id="FOVG01000001">
    <property type="protein sequence ID" value="SFN51468.1"/>
    <property type="molecule type" value="Genomic_DNA"/>
</dbReference>
<evidence type="ECO:0000313" key="2">
    <source>
        <dbReference type="EMBL" id="SFN51468.1"/>
    </source>
</evidence>
<dbReference type="PANTHER" id="PTHR37809:SF1">
    <property type="entry name" value="RIBOSOMAL PROTEIN S12 METHYLTHIOTRANSFERASE ACCESSORY FACTOR YCAO"/>
    <property type="match status" value="1"/>
</dbReference>
<dbReference type="Pfam" id="PF02624">
    <property type="entry name" value="YcaO"/>
    <property type="match status" value="1"/>
</dbReference>
<dbReference type="NCBIfam" id="NF040716">
    <property type="entry name" value="YcaO_for_S12"/>
    <property type="match status" value="1"/>
</dbReference>
<accession>A0A1I4ZMQ6</accession>
<dbReference type="Gene3D" id="3.30.1330.230">
    <property type="match status" value="1"/>
</dbReference>
<sequence>MTQTFIPGKDAALEDSIARFQTKLQDLGFNIEEASWLNPVPHVWSVHIRDRDCPLCFTNGKGASKKAALASALGEYFERLSTNYFFADFWLGKKIANSDFVHYPNEKWFALPEDDSLPEGILDARLNAFYDPDNALTASGLIDLQSGNAERGICALPFTRQSDQQTVYIPMNIIGNLYVSNGMSAGNTANEARVQGLSEVFERYIKNRIIAEAISLPAIPDEVMQRYPDVIEAIARLEAEGFPIFAYDASLGGKYPVICVVLFNPTNGTCFASFGAHPDFGVALERTVTELLQGRSLKDLDVFTPPTFDDEEVAEHANLETHFIDSSGLISWDLFKETADYPFVDWSFAGSTEQEFATLMAIFASEDQEVYIADYEHLGVYACRIIVPGMSDIYPAEDLFLANNSMGAGMRDTLLALPDSNWNPEEYLDLIGQLDDEGFDDFTRVRELLGLATGKDNGWYTLRVGELKAMLALAGGDLDQALIWTEWTMEFNSSIFTPERANYYRCLQTLLLLAMEDERDPLQYHYAFLRMYGESAMEAASAAISGEHPFNGLQAIDDELLAFPAHQSLLAAYEKLQTAKRLYWKNA</sequence>
<gene>
    <name evidence="2" type="ORF">SAMN05428971_1688</name>
</gene>
<dbReference type="Proteomes" id="UP000198968">
    <property type="component" value="Unassembled WGS sequence"/>
</dbReference>
<dbReference type="InterPro" id="IPR041080">
    <property type="entry name" value="YcaO_C"/>
</dbReference>
<organism evidence="2 3">
    <name type="scientific">Candidatus Pantoea varia</name>
    <dbReference type="NCBI Taxonomy" id="1881036"/>
    <lineage>
        <taxon>Bacteria</taxon>
        <taxon>Pseudomonadati</taxon>
        <taxon>Pseudomonadota</taxon>
        <taxon>Gammaproteobacteria</taxon>
        <taxon>Enterobacterales</taxon>
        <taxon>Erwiniaceae</taxon>
        <taxon>Pantoea</taxon>
    </lineage>
</organism>
<dbReference type="RefSeq" id="WP_090962584.1">
    <property type="nucleotide sequence ID" value="NZ_FOVG01000001.1"/>
</dbReference>
<dbReference type="AlphaFoldDB" id="A0A1I4ZMQ6"/>
<evidence type="ECO:0000259" key="1">
    <source>
        <dbReference type="PROSITE" id="PS51664"/>
    </source>
</evidence>
<dbReference type="GO" id="GO:0005840">
    <property type="term" value="C:ribosome"/>
    <property type="evidence" value="ECO:0007669"/>
    <property type="project" value="UniProtKB-KW"/>
</dbReference>
<reference evidence="3" key="1">
    <citation type="submission" date="2016-10" db="EMBL/GenBank/DDBJ databases">
        <authorList>
            <person name="Varghese N."/>
            <person name="Submissions S."/>
        </authorList>
    </citation>
    <scope>NUCLEOTIDE SEQUENCE [LARGE SCALE GENOMIC DNA]</scope>
    <source>
        <strain evidence="3">OV426</strain>
    </source>
</reference>
<dbReference type="PANTHER" id="PTHR37809">
    <property type="entry name" value="RIBOSOMAL PROTEIN S12 METHYLTHIOTRANSFERASE ACCESSORY FACTOR YCAO"/>
    <property type="match status" value="1"/>
</dbReference>
<keyword evidence="2" id="KW-0687">Ribonucleoprotein</keyword>
<dbReference type="InterPro" id="IPR003776">
    <property type="entry name" value="YcaO-like_dom"/>
</dbReference>
<protein>
    <submittedName>
        <fullName evidence="2">Ribosomal protein S12 methylthiotransferase accessory factor</fullName>
    </submittedName>
</protein>
<feature type="domain" description="YcaO" evidence="1">
    <location>
        <begin position="60"/>
        <end position="429"/>
    </location>
</feature>
<keyword evidence="2" id="KW-0808">Transferase</keyword>
<keyword evidence="2" id="KW-0689">Ribosomal protein</keyword>
<dbReference type="GO" id="GO:0016740">
    <property type="term" value="F:transferase activity"/>
    <property type="evidence" value="ECO:0007669"/>
    <property type="project" value="UniProtKB-KW"/>
</dbReference>
<evidence type="ECO:0000313" key="3">
    <source>
        <dbReference type="Proteomes" id="UP000198968"/>
    </source>
</evidence>
<dbReference type="Pfam" id="PF18381">
    <property type="entry name" value="YcaO_C"/>
    <property type="match status" value="1"/>
</dbReference>
<dbReference type="PROSITE" id="PS51664">
    <property type="entry name" value="YCAO"/>
    <property type="match status" value="1"/>
</dbReference>
<keyword evidence="3" id="KW-1185">Reference proteome</keyword>
<dbReference type="OrthoDB" id="9761274at2"/>